<accession>A0A1M6THJ2</accession>
<name>A0A1M6THJ2_REIAG</name>
<evidence type="ECO:0000313" key="1">
    <source>
        <dbReference type="EMBL" id="SHK56465.1"/>
    </source>
</evidence>
<evidence type="ECO:0008006" key="3">
    <source>
        <dbReference type="Google" id="ProtNLM"/>
    </source>
</evidence>
<dbReference type="AlphaFoldDB" id="A0A1M6THJ2"/>
<gene>
    <name evidence="1" type="ORF">SAMN04488028_10647</name>
</gene>
<dbReference type="Proteomes" id="UP000184474">
    <property type="component" value="Unassembled WGS sequence"/>
</dbReference>
<protein>
    <recommendedName>
        <fullName evidence="3">Lipocalin-like domain-containing protein</fullName>
    </recommendedName>
</protein>
<dbReference type="EMBL" id="FRAA01000006">
    <property type="protein sequence ID" value="SHK56465.1"/>
    <property type="molecule type" value="Genomic_DNA"/>
</dbReference>
<dbReference type="STRING" id="156994.SAMN04488028_10647"/>
<reference evidence="2" key="1">
    <citation type="submission" date="2016-11" db="EMBL/GenBank/DDBJ databases">
        <authorList>
            <person name="Varghese N."/>
            <person name="Submissions S."/>
        </authorList>
    </citation>
    <scope>NUCLEOTIDE SEQUENCE [LARGE SCALE GENOMIC DNA]</scope>
    <source>
        <strain evidence="2">DSM 26134</strain>
    </source>
</reference>
<keyword evidence="2" id="KW-1185">Reference proteome</keyword>
<evidence type="ECO:0000313" key="2">
    <source>
        <dbReference type="Proteomes" id="UP000184474"/>
    </source>
</evidence>
<organism evidence="1 2">
    <name type="scientific">Reichenbachiella agariperforans</name>
    <dbReference type="NCBI Taxonomy" id="156994"/>
    <lineage>
        <taxon>Bacteria</taxon>
        <taxon>Pseudomonadati</taxon>
        <taxon>Bacteroidota</taxon>
        <taxon>Cytophagia</taxon>
        <taxon>Cytophagales</taxon>
        <taxon>Reichenbachiellaceae</taxon>
        <taxon>Reichenbachiella</taxon>
    </lineage>
</organism>
<sequence>MTANFNQSAIATFVLFFVLVLSSCESGKEKKQSLVGNWDVQWVTYPDNEAPMDPSINLTMNGKMDIKPDGKITISAFGYENCIFGKDTLVHSLEWEMLGDTLNVKNKGDEFGMPYKILEASDSKVKLQLVEDVYLFLTK</sequence>
<proteinExistence type="predicted"/>
<dbReference type="RefSeq" id="WP_073123679.1">
    <property type="nucleotide sequence ID" value="NZ_FRAA01000006.1"/>
</dbReference>